<dbReference type="EMBL" id="KN822976">
    <property type="protein sequence ID" value="KIO30064.1"/>
    <property type="molecule type" value="Genomic_DNA"/>
</dbReference>
<keyword evidence="2" id="KW-1185">Reference proteome</keyword>
<reference evidence="2" key="2">
    <citation type="submission" date="2015-01" db="EMBL/GenBank/DDBJ databases">
        <title>Evolutionary Origins and Diversification of the Mycorrhizal Mutualists.</title>
        <authorList>
            <consortium name="DOE Joint Genome Institute"/>
            <consortium name="Mycorrhizal Genomics Consortium"/>
            <person name="Kohler A."/>
            <person name="Kuo A."/>
            <person name="Nagy L.G."/>
            <person name="Floudas D."/>
            <person name="Copeland A."/>
            <person name="Barry K.W."/>
            <person name="Cichocki N."/>
            <person name="Veneault-Fourrey C."/>
            <person name="LaButti K."/>
            <person name="Lindquist E.A."/>
            <person name="Lipzen A."/>
            <person name="Lundell T."/>
            <person name="Morin E."/>
            <person name="Murat C."/>
            <person name="Riley R."/>
            <person name="Ohm R."/>
            <person name="Sun H."/>
            <person name="Tunlid A."/>
            <person name="Henrissat B."/>
            <person name="Grigoriev I.V."/>
            <person name="Hibbett D.S."/>
            <person name="Martin F."/>
        </authorList>
    </citation>
    <scope>NUCLEOTIDE SEQUENCE [LARGE SCALE GENOMIC DNA]</scope>
    <source>
        <strain evidence="2">MUT 4182</strain>
    </source>
</reference>
<dbReference type="OrthoDB" id="3307094at2759"/>
<sequence>MRSGADAASIICQSSYFTLVWEGSWRIDVAVDDLRVAKGTLNWLHALQERKSPVVPLDVTIRDRDPLIIKGILTVMADTEGLHRVVFGYRTPVASALRLLATGSLVEDSTQVPFPELMEMWIEEPIQDDDWEYLVGMLRRRQGEIDVRDGVQTLKPLRKVRLGGNLHPESESLEISAFSRFYWPNRVEKVRRLLGPEGELIWYGRFVTEDGAFDDRPAPSEWN</sequence>
<protein>
    <submittedName>
        <fullName evidence="1">Uncharacterized protein</fullName>
    </submittedName>
</protein>
<accession>A0A0C3QQX8</accession>
<name>A0A0C3QQX8_9AGAM</name>
<evidence type="ECO:0000313" key="1">
    <source>
        <dbReference type="EMBL" id="KIO30064.1"/>
    </source>
</evidence>
<organism evidence="1 2">
    <name type="scientific">Tulasnella calospora MUT 4182</name>
    <dbReference type="NCBI Taxonomy" id="1051891"/>
    <lineage>
        <taxon>Eukaryota</taxon>
        <taxon>Fungi</taxon>
        <taxon>Dikarya</taxon>
        <taxon>Basidiomycota</taxon>
        <taxon>Agaricomycotina</taxon>
        <taxon>Agaricomycetes</taxon>
        <taxon>Cantharellales</taxon>
        <taxon>Tulasnellaceae</taxon>
        <taxon>Tulasnella</taxon>
    </lineage>
</organism>
<reference evidence="1 2" key="1">
    <citation type="submission" date="2014-04" db="EMBL/GenBank/DDBJ databases">
        <authorList>
            <consortium name="DOE Joint Genome Institute"/>
            <person name="Kuo A."/>
            <person name="Girlanda M."/>
            <person name="Perotto S."/>
            <person name="Kohler A."/>
            <person name="Nagy L.G."/>
            <person name="Floudas D."/>
            <person name="Copeland A."/>
            <person name="Barry K.W."/>
            <person name="Cichocki N."/>
            <person name="Veneault-Fourrey C."/>
            <person name="LaButti K."/>
            <person name="Lindquist E.A."/>
            <person name="Lipzen A."/>
            <person name="Lundell T."/>
            <person name="Morin E."/>
            <person name="Murat C."/>
            <person name="Sun H."/>
            <person name="Tunlid A."/>
            <person name="Henrissat B."/>
            <person name="Grigoriev I.V."/>
            <person name="Hibbett D.S."/>
            <person name="Martin F."/>
            <person name="Nordberg H.P."/>
            <person name="Cantor M.N."/>
            <person name="Hua S.X."/>
        </authorList>
    </citation>
    <scope>NUCLEOTIDE SEQUENCE [LARGE SCALE GENOMIC DNA]</scope>
    <source>
        <strain evidence="1 2">MUT 4182</strain>
    </source>
</reference>
<dbReference type="Proteomes" id="UP000054248">
    <property type="component" value="Unassembled WGS sequence"/>
</dbReference>
<dbReference type="HOGENOM" id="CLU_086755_0_0_1"/>
<proteinExistence type="predicted"/>
<dbReference type="AlphaFoldDB" id="A0A0C3QQX8"/>
<gene>
    <name evidence="1" type="ORF">M407DRAFT_20920</name>
</gene>
<dbReference type="STRING" id="1051891.A0A0C3QQX8"/>
<evidence type="ECO:0000313" key="2">
    <source>
        <dbReference type="Proteomes" id="UP000054248"/>
    </source>
</evidence>